<keyword evidence="8 9" id="KW-0472">Membrane</keyword>
<keyword evidence="3 9" id="KW-0813">Transport</keyword>
<feature type="transmembrane region" description="Helical" evidence="9">
    <location>
        <begin position="7"/>
        <end position="24"/>
    </location>
</feature>
<dbReference type="InterPro" id="IPR001463">
    <property type="entry name" value="Na/Ala_symport"/>
</dbReference>
<accession>A0ABY9JV34</accession>
<dbReference type="Gene3D" id="1.20.1740.10">
    <property type="entry name" value="Amino acid/polyamine transporter I"/>
    <property type="match status" value="1"/>
</dbReference>
<evidence type="ECO:0000313" key="11">
    <source>
        <dbReference type="Proteomes" id="UP001197974"/>
    </source>
</evidence>
<name>A0ABY9JV34_9BACI</name>
<dbReference type="Proteomes" id="UP001197974">
    <property type="component" value="Chromosome"/>
</dbReference>
<gene>
    <name evidence="10" type="ORF">LC087_03470</name>
</gene>
<evidence type="ECO:0000256" key="1">
    <source>
        <dbReference type="ARBA" id="ARBA00004651"/>
    </source>
</evidence>
<dbReference type="NCBIfam" id="TIGR00835">
    <property type="entry name" value="agcS"/>
    <property type="match status" value="1"/>
</dbReference>
<dbReference type="RefSeq" id="WP_306020024.1">
    <property type="nucleotide sequence ID" value="NZ_CP129013.1"/>
</dbReference>
<dbReference type="PROSITE" id="PS00873">
    <property type="entry name" value="NA_ALANINE_SYMP"/>
    <property type="match status" value="1"/>
</dbReference>
<comment type="similarity">
    <text evidence="2 9">Belongs to the alanine or glycine:cation symporter (AGCS) (TC 2.A.25) family.</text>
</comment>
<feature type="transmembrane region" description="Helical" evidence="9">
    <location>
        <begin position="344"/>
        <end position="368"/>
    </location>
</feature>
<evidence type="ECO:0000256" key="9">
    <source>
        <dbReference type="RuleBase" id="RU363064"/>
    </source>
</evidence>
<feature type="transmembrane region" description="Helical" evidence="9">
    <location>
        <begin position="60"/>
        <end position="85"/>
    </location>
</feature>
<feature type="transmembrane region" description="Helical" evidence="9">
    <location>
        <begin position="404"/>
        <end position="423"/>
    </location>
</feature>
<evidence type="ECO:0000256" key="3">
    <source>
        <dbReference type="ARBA" id="ARBA00022448"/>
    </source>
</evidence>
<dbReference type="Pfam" id="PF01235">
    <property type="entry name" value="Na_Ala_symp"/>
    <property type="match status" value="1"/>
</dbReference>
<dbReference type="PANTHER" id="PTHR30330">
    <property type="entry name" value="AGSS FAMILY TRANSPORTER, SODIUM-ALANINE"/>
    <property type="match status" value="1"/>
</dbReference>
<protein>
    <submittedName>
        <fullName evidence="10">Amino acid carrier protein</fullName>
    </submittedName>
</protein>
<keyword evidence="7 9" id="KW-1133">Transmembrane helix</keyword>
<keyword evidence="11" id="KW-1185">Reference proteome</keyword>
<feature type="transmembrane region" description="Helical" evidence="9">
    <location>
        <begin position="204"/>
        <end position="223"/>
    </location>
</feature>
<sequence length="433" mass="47963">MKAIIEWVWGIPMIVLLLGGGVILSSRIGFIQLIKLPMIFRETIGMMFSKKERSKEVSPFAAFSAALGGTVGANNIIGVPLAIFYGGPGALFWMWMVSLIGMGTIYTEILFGQQFKEKNKKDEWVGGPSYYMDRGLKWRKIARFYSVILMFQVLASVMVQSNATALSWNHYSSFPIWIIGVLMAGIVGFSLWGGINRITSIMKYFVPTMVFLYVIGTSTVIFINYDLLIPVFKSIFQHAFIPSSAMGLFPGATLFATLRWGLARGLYSSEAGLGTAAIAHSSSDVEAPEKQAYWGIIAVFFDTIVICSLTGLAVLTSGVWMKQEEKQLIHMVSNAFATVFPESIANITLACLLTLFVFSTVTILIFYGEKQAEYLGKEKTIPYLRIVYLVSIIIGSILAIDLLWVLLDVCLALLVVPNMFALLRLSKKTNVNE</sequence>
<feature type="transmembrane region" description="Helical" evidence="9">
    <location>
        <begin position="91"/>
        <end position="111"/>
    </location>
</feature>
<keyword evidence="6 9" id="KW-0769">Symport</keyword>
<evidence type="ECO:0000256" key="6">
    <source>
        <dbReference type="ARBA" id="ARBA00022847"/>
    </source>
</evidence>
<evidence type="ECO:0000256" key="4">
    <source>
        <dbReference type="ARBA" id="ARBA00022475"/>
    </source>
</evidence>
<proteinExistence type="inferred from homology"/>
<evidence type="ECO:0000256" key="7">
    <source>
        <dbReference type="ARBA" id="ARBA00022989"/>
    </source>
</evidence>
<keyword evidence="4 9" id="KW-1003">Cell membrane</keyword>
<feature type="transmembrane region" description="Helical" evidence="9">
    <location>
        <begin position="235"/>
        <end position="258"/>
    </location>
</feature>
<evidence type="ECO:0000256" key="2">
    <source>
        <dbReference type="ARBA" id="ARBA00009261"/>
    </source>
</evidence>
<evidence type="ECO:0000256" key="5">
    <source>
        <dbReference type="ARBA" id="ARBA00022692"/>
    </source>
</evidence>
<keyword evidence="5 9" id="KW-0812">Transmembrane</keyword>
<feature type="transmembrane region" description="Helical" evidence="9">
    <location>
        <begin position="292"/>
        <end position="315"/>
    </location>
</feature>
<dbReference type="PRINTS" id="PR00175">
    <property type="entry name" value="NAALASMPORT"/>
</dbReference>
<feature type="transmembrane region" description="Helical" evidence="9">
    <location>
        <begin position="174"/>
        <end position="192"/>
    </location>
</feature>
<evidence type="ECO:0000313" key="10">
    <source>
        <dbReference type="EMBL" id="WLR43266.1"/>
    </source>
</evidence>
<dbReference type="EMBL" id="CP129013">
    <property type="protein sequence ID" value="WLR43266.1"/>
    <property type="molecule type" value="Genomic_DNA"/>
</dbReference>
<dbReference type="PANTHER" id="PTHR30330:SF3">
    <property type="entry name" value="TRANSCRIPTIONAL REGULATOR, LRP FAMILY"/>
    <property type="match status" value="1"/>
</dbReference>
<feature type="transmembrane region" description="Helical" evidence="9">
    <location>
        <begin position="144"/>
        <end position="168"/>
    </location>
</feature>
<comment type="subcellular location">
    <subcellularLocation>
        <location evidence="1 9">Cell membrane</location>
        <topology evidence="1 9">Multi-pass membrane protein</topology>
    </subcellularLocation>
</comment>
<feature type="transmembrane region" description="Helical" evidence="9">
    <location>
        <begin position="380"/>
        <end position="398"/>
    </location>
</feature>
<reference evidence="10 11" key="1">
    <citation type="submission" date="2023-06" db="EMBL/GenBank/DDBJ databases">
        <title>Five Gram-positive bacteria isolated from mangrove sediments in Shenzhen, Guangdong, China.</title>
        <authorList>
            <person name="Yu S."/>
            <person name="Zheng W."/>
            <person name="Huang Y."/>
        </authorList>
    </citation>
    <scope>NUCLEOTIDE SEQUENCE [LARGE SCALE GENOMIC DNA]</scope>
    <source>
        <strain evidence="10 11">SaN35-3</strain>
    </source>
</reference>
<evidence type="ECO:0000256" key="8">
    <source>
        <dbReference type="ARBA" id="ARBA00023136"/>
    </source>
</evidence>
<organism evidence="10 11">
    <name type="scientific">Bacillus carboniphilus</name>
    <dbReference type="NCBI Taxonomy" id="86663"/>
    <lineage>
        <taxon>Bacteria</taxon>
        <taxon>Bacillati</taxon>
        <taxon>Bacillota</taxon>
        <taxon>Bacilli</taxon>
        <taxon>Bacillales</taxon>
        <taxon>Bacillaceae</taxon>
        <taxon>Bacillus</taxon>
    </lineage>
</organism>